<organism evidence="1 2">
    <name type="scientific">Sphingomonas immobilis</name>
    <dbReference type="NCBI Taxonomy" id="3063997"/>
    <lineage>
        <taxon>Bacteria</taxon>
        <taxon>Pseudomonadati</taxon>
        <taxon>Pseudomonadota</taxon>
        <taxon>Alphaproteobacteria</taxon>
        <taxon>Sphingomonadales</taxon>
        <taxon>Sphingomonadaceae</taxon>
        <taxon>Sphingomonas</taxon>
    </lineage>
</organism>
<evidence type="ECO:0008006" key="3">
    <source>
        <dbReference type="Google" id="ProtNLM"/>
    </source>
</evidence>
<evidence type="ECO:0000313" key="2">
    <source>
        <dbReference type="Proteomes" id="UP001176468"/>
    </source>
</evidence>
<sequence>MAGPTTPGRVNWRVNRWVPFVDTIAVRGIDLSAGPFLMQVRLFRDAPGSPLLNLVAAAANAEGISASVATSGGVPTTTIQIRVNETTIEGLLPYPGNGVQPGADVPLVWDMLIGSGAAKARWFEGSLTIIPGVTQA</sequence>
<dbReference type="EMBL" id="JAUQSZ010000001">
    <property type="protein sequence ID" value="MDO7841069.1"/>
    <property type="molecule type" value="Genomic_DNA"/>
</dbReference>
<evidence type="ECO:0000313" key="1">
    <source>
        <dbReference type="EMBL" id="MDO7841069.1"/>
    </source>
</evidence>
<gene>
    <name evidence="1" type="ORF">Q5H94_01910</name>
</gene>
<name>A0ABT8ZVA6_9SPHN</name>
<dbReference type="RefSeq" id="WP_304559468.1">
    <property type="nucleotide sequence ID" value="NZ_JAUQSZ010000001.1"/>
</dbReference>
<dbReference type="Proteomes" id="UP001176468">
    <property type="component" value="Unassembled WGS sequence"/>
</dbReference>
<protein>
    <recommendedName>
        <fullName evidence="3">CHRD domain-containing protein</fullName>
    </recommendedName>
</protein>
<accession>A0ABT8ZVA6</accession>
<proteinExistence type="predicted"/>
<keyword evidence="2" id="KW-1185">Reference proteome</keyword>
<comment type="caution">
    <text evidence="1">The sequence shown here is derived from an EMBL/GenBank/DDBJ whole genome shotgun (WGS) entry which is preliminary data.</text>
</comment>
<reference evidence="1" key="1">
    <citation type="submission" date="2023-07" db="EMBL/GenBank/DDBJ databases">
        <authorList>
            <person name="Kim M.K."/>
        </authorList>
    </citation>
    <scope>NUCLEOTIDE SEQUENCE</scope>
    <source>
        <strain evidence="1">CA1-15</strain>
    </source>
</reference>